<keyword evidence="2" id="KW-1185">Reference proteome</keyword>
<dbReference type="Proteomes" id="UP000017831">
    <property type="component" value="Unassembled WGS sequence"/>
</dbReference>
<evidence type="ECO:0000313" key="2">
    <source>
        <dbReference type="Proteomes" id="UP000017831"/>
    </source>
</evidence>
<dbReference type="AlphaFoldDB" id="U6RPA8"/>
<proteinExistence type="predicted"/>
<protein>
    <submittedName>
        <fullName evidence="1">Uncharacterized protein</fullName>
    </submittedName>
</protein>
<dbReference type="EMBL" id="AQHY01000009">
    <property type="protein sequence ID" value="EOA57063.1"/>
    <property type="molecule type" value="Genomic_DNA"/>
</dbReference>
<sequence>MYRITELDADTNSEKFGAQRKCIAKRCSMLHTADYLMNNSTR</sequence>
<evidence type="ECO:0000313" key="1">
    <source>
        <dbReference type="EMBL" id="EOA57063.1"/>
    </source>
</evidence>
<accession>U6RPA8</accession>
<gene>
    <name evidence="1" type="ORF">HMPREF1534_00875</name>
</gene>
<dbReference type="HOGENOM" id="CLU_3247295_0_0_10"/>
<organism evidence="1 2">
    <name type="scientific">Phocaeicola massiliensis B84634 = Timone 84634 = DSM 17679 = JCM 13223</name>
    <dbReference type="NCBI Taxonomy" id="1121098"/>
    <lineage>
        <taxon>Bacteria</taxon>
        <taxon>Pseudomonadati</taxon>
        <taxon>Bacteroidota</taxon>
        <taxon>Bacteroidia</taxon>
        <taxon>Bacteroidales</taxon>
        <taxon>Bacteroidaceae</taxon>
        <taxon>Phocaeicola</taxon>
    </lineage>
</organism>
<reference evidence="1 2" key="1">
    <citation type="submission" date="2013-04" db="EMBL/GenBank/DDBJ databases">
        <title>The Genome Sequence of Bacteroides massiliensis DSM 17679.</title>
        <authorList>
            <consortium name="The Broad Institute Genomics Platform"/>
            <person name="Earl A."/>
            <person name="Ward D."/>
            <person name="Feldgarden M."/>
            <person name="Gevers D."/>
            <person name="Martens E."/>
            <person name="Fenner L."/>
            <person name="Roux V."/>
            <person name="Mallet M.N."/>
            <person name="Raoult D."/>
            <person name="Walker B."/>
            <person name="Young S."/>
            <person name="Zeng Q."/>
            <person name="Gargeya S."/>
            <person name="Fitzgerald M."/>
            <person name="Haas B."/>
            <person name="Abouelleil A."/>
            <person name="Allen A.W."/>
            <person name="Alvarado L."/>
            <person name="Arachchi H.M."/>
            <person name="Berlin A.M."/>
            <person name="Chapman S.B."/>
            <person name="Gainer-Dewar J."/>
            <person name="Goldberg J."/>
            <person name="Griggs A."/>
            <person name="Gujja S."/>
            <person name="Hansen M."/>
            <person name="Howarth C."/>
            <person name="Imamovic A."/>
            <person name="Ireland A."/>
            <person name="Larimer J."/>
            <person name="McCowan C."/>
            <person name="Murphy C."/>
            <person name="Pearson M."/>
            <person name="Poon T.W."/>
            <person name="Priest M."/>
            <person name="Roberts A."/>
            <person name="Saif S."/>
            <person name="Shea T."/>
            <person name="Sisk P."/>
            <person name="Sykes S."/>
            <person name="Wortman J."/>
            <person name="Nusbaum C."/>
            <person name="Birren B."/>
        </authorList>
    </citation>
    <scope>NUCLEOTIDE SEQUENCE [LARGE SCALE GENOMIC DNA]</scope>
    <source>
        <strain evidence="2">B84634 / Timone 84634 / DSM 17679 / JCM 13223</strain>
    </source>
</reference>
<name>U6RPA8_9BACT</name>
<comment type="caution">
    <text evidence="1">The sequence shown here is derived from an EMBL/GenBank/DDBJ whole genome shotgun (WGS) entry which is preliminary data.</text>
</comment>